<evidence type="ECO:0000313" key="2">
    <source>
        <dbReference type="Proteomes" id="UP001301769"/>
    </source>
</evidence>
<protein>
    <submittedName>
        <fullName evidence="1">Uncharacterized protein</fullName>
    </submittedName>
</protein>
<dbReference type="Proteomes" id="UP001301769">
    <property type="component" value="Unassembled WGS sequence"/>
</dbReference>
<accession>A0AAN6Y4Z6</accession>
<dbReference type="EMBL" id="MU858137">
    <property type="protein sequence ID" value="KAK4211950.1"/>
    <property type="molecule type" value="Genomic_DNA"/>
</dbReference>
<organism evidence="1 2">
    <name type="scientific">Rhypophila decipiens</name>
    <dbReference type="NCBI Taxonomy" id="261697"/>
    <lineage>
        <taxon>Eukaryota</taxon>
        <taxon>Fungi</taxon>
        <taxon>Dikarya</taxon>
        <taxon>Ascomycota</taxon>
        <taxon>Pezizomycotina</taxon>
        <taxon>Sordariomycetes</taxon>
        <taxon>Sordariomycetidae</taxon>
        <taxon>Sordariales</taxon>
        <taxon>Naviculisporaceae</taxon>
        <taxon>Rhypophila</taxon>
    </lineage>
</organism>
<reference evidence="1" key="2">
    <citation type="submission" date="2023-05" db="EMBL/GenBank/DDBJ databases">
        <authorList>
            <consortium name="Lawrence Berkeley National Laboratory"/>
            <person name="Steindorff A."/>
            <person name="Hensen N."/>
            <person name="Bonometti L."/>
            <person name="Westerberg I."/>
            <person name="Brannstrom I.O."/>
            <person name="Guillou S."/>
            <person name="Cros-Aarteil S."/>
            <person name="Calhoun S."/>
            <person name="Haridas S."/>
            <person name="Kuo A."/>
            <person name="Mondo S."/>
            <person name="Pangilinan J."/>
            <person name="Riley R."/>
            <person name="Labutti K."/>
            <person name="Andreopoulos B."/>
            <person name="Lipzen A."/>
            <person name="Chen C."/>
            <person name="Yanf M."/>
            <person name="Daum C."/>
            <person name="Ng V."/>
            <person name="Clum A."/>
            <person name="Ohm R."/>
            <person name="Martin F."/>
            <person name="Silar P."/>
            <person name="Natvig D."/>
            <person name="Lalanne C."/>
            <person name="Gautier V."/>
            <person name="Ament-Velasquez S.L."/>
            <person name="Kruys A."/>
            <person name="Hutchinson M.I."/>
            <person name="Powell A.J."/>
            <person name="Barry K."/>
            <person name="Miller A.N."/>
            <person name="Grigoriev I.V."/>
            <person name="Debuchy R."/>
            <person name="Gladieux P."/>
            <person name="Thoren M.H."/>
            <person name="Johannesson H."/>
        </authorList>
    </citation>
    <scope>NUCLEOTIDE SEQUENCE</scope>
    <source>
        <strain evidence="1">PSN293</strain>
    </source>
</reference>
<sequence length="396" mass="45283">MGSRNMLLGSSRTTFDAISRPTGLQFSRCFSWTASRDAKHRPIKFHYTNPELHEILKTIREKIIIPSYLSEDQKKKVYDYRCQKELEIDPIVVDVDGEEFKFGYINPRQDVPNTKKLVQQAVDHMKTKSDISNVAPLLEGLKQAKRSVDSTILPKIVRRAGLADATSKIVDAAGWVERTNFRLIHSETVNMLLCFIQEKALDSEWDKEETLKALKQANKVIEVMEERKENHPDGMSWNEGMTLRKKPLYRDPQVLAARLHLAAVLAVKHYDGKDVDGLVTKYAQEVVALWPKDVGLLGLHPERAYQTKQDMAYLVRKEGLKFAWYAAPILHGFKLAALVVEPELKQALLTRAEKLEAEIKQTKPRFESVEVYRKLFDANIGPTEEAEPVKEEEDSN</sequence>
<evidence type="ECO:0000313" key="1">
    <source>
        <dbReference type="EMBL" id="KAK4211950.1"/>
    </source>
</evidence>
<dbReference type="AlphaFoldDB" id="A0AAN6Y4Z6"/>
<gene>
    <name evidence="1" type="ORF">QBC37DRAFT_425874</name>
</gene>
<comment type="caution">
    <text evidence="1">The sequence shown here is derived from an EMBL/GenBank/DDBJ whole genome shotgun (WGS) entry which is preliminary data.</text>
</comment>
<keyword evidence="2" id="KW-1185">Reference proteome</keyword>
<proteinExistence type="predicted"/>
<reference evidence="1" key="1">
    <citation type="journal article" date="2023" name="Mol. Phylogenet. Evol.">
        <title>Genome-scale phylogeny and comparative genomics of the fungal order Sordariales.</title>
        <authorList>
            <person name="Hensen N."/>
            <person name="Bonometti L."/>
            <person name="Westerberg I."/>
            <person name="Brannstrom I.O."/>
            <person name="Guillou S."/>
            <person name="Cros-Aarteil S."/>
            <person name="Calhoun S."/>
            <person name="Haridas S."/>
            <person name="Kuo A."/>
            <person name="Mondo S."/>
            <person name="Pangilinan J."/>
            <person name="Riley R."/>
            <person name="LaButti K."/>
            <person name="Andreopoulos B."/>
            <person name="Lipzen A."/>
            <person name="Chen C."/>
            <person name="Yan M."/>
            <person name="Daum C."/>
            <person name="Ng V."/>
            <person name="Clum A."/>
            <person name="Steindorff A."/>
            <person name="Ohm R.A."/>
            <person name="Martin F."/>
            <person name="Silar P."/>
            <person name="Natvig D.O."/>
            <person name="Lalanne C."/>
            <person name="Gautier V."/>
            <person name="Ament-Velasquez S.L."/>
            <person name="Kruys A."/>
            <person name="Hutchinson M.I."/>
            <person name="Powell A.J."/>
            <person name="Barry K."/>
            <person name="Miller A.N."/>
            <person name="Grigoriev I.V."/>
            <person name="Debuchy R."/>
            <person name="Gladieux P."/>
            <person name="Hiltunen Thoren M."/>
            <person name="Johannesson H."/>
        </authorList>
    </citation>
    <scope>NUCLEOTIDE SEQUENCE</scope>
    <source>
        <strain evidence="1">PSN293</strain>
    </source>
</reference>
<name>A0AAN6Y4Z6_9PEZI</name>